<dbReference type="Gene3D" id="1.10.1220.10">
    <property type="entry name" value="Met repressor-like"/>
    <property type="match status" value="1"/>
</dbReference>
<dbReference type="EMBL" id="MLBY01000002">
    <property type="protein sequence ID" value="MEE7455981.1"/>
    <property type="molecule type" value="Genomic_DNA"/>
</dbReference>
<keyword evidence="2" id="KW-1185">Reference proteome</keyword>
<dbReference type="InterPro" id="IPR015354">
    <property type="entry name" value="DNA_partition_ParG"/>
</dbReference>
<organism evidence="1 2">
    <name type="scientific">Methylobacterium radiotolerans</name>
    <dbReference type="NCBI Taxonomy" id="31998"/>
    <lineage>
        <taxon>Bacteria</taxon>
        <taxon>Pseudomonadati</taxon>
        <taxon>Pseudomonadota</taxon>
        <taxon>Alphaproteobacteria</taxon>
        <taxon>Hyphomicrobiales</taxon>
        <taxon>Methylobacteriaceae</taxon>
        <taxon>Methylobacterium</taxon>
    </lineage>
</organism>
<proteinExistence type="predicted"/>
<evidence type="ECO:0000313" key="2">
    <source>
        <dbReference type="Proteomes" id="UP001349262"/>
    </source>
</evidence>
<comment type="caution">
    <text evidence="1">The sequence shown here is derived from an EMBL/GenBank/DDBJ whole genome shotgun (WGS) entry which is preliminary data.</text>
</comment>
<reference evidence="1 2" key="1">
    <citation type="journal article" date="2012" name="Genet. Mol. Biol.">
        <title>Analysis of 16S rRNA and mxaF genes revealing insights into Methylobacterium niche-specific plant association.</title>
        <authorList>
            <person name="Dourado M.N."/>
            <person name="Andreote F.D."/>
            <person name="Dini-Andreote F."/>
            <person name="Conti R."/>
            <person name="Araujo J.M."/>
            <person name="Araujo W.L."/>
        </authorList>
    </citation>
    <scope>NUCLEOTIDE SEQUENCE [LARGE SCALE GENOMIC DNA]</scope>
    <source>
        <strain evidence="1 2">SR1.6/4</strain>
    </source>
</reference>
<accession>A0ABU7T623</accession>
<dbReference type="SUPFAM" id="SSF47598">
    <property type="entry name" value="Ribbon-helix-helix"/>
    <property type="match status" value="1"/>
</dbReference>
<protein>
    <recommendedName>
        <fullName evidence="3">Plasmid segregation centromere-binding protein ParG</fullName>
    </recommendedName>
</protein>
<dbReference type="InterPro" id="IPR010985">
    <property type="entry name" value="Ribbon_hlx_hlx"/>
</dbReference>
<evidence type="ECO:0000313" key="1">
    <source>
        <dbReference type="EMBL" id="MEE7455981.1"/>
    </source>
</evidence>
<dbReference type="Pfam" id="PF09274">
    <property type="entry name" value="ParG"/>
    <property type="match status" value="1"/>
</dbReference>
<dbReference type="Proteomes" id="UP001349262">
    <property type="component" value="Unassembled WGS sequence"/>
</dbReference>
<sequence>MSKGAKTVSFKVPGSKLTPAADAWIANRGAEPPTSDREGGTVTPLKAVEAPVAAAPAPKEKGARLTIDLPESLHRRVKAQCAGRGVRMVDVVRDFLEREFPES</sequence>
<evidence type="ECO:0008006" key="3">
    <source>
        <dbReference type="Google" id="ProtNLM"/>
    </source>
</evidence>
<dbReference type="InterPro" id="IPR013321">
    <property type="entry name" value="Arc_rbn_hlx_hlx"/>
</dbReference>
<gene>
    <name evidence="1" type="ORF">MRSR164_03900</name>
</gene>
<name>A0ABU7T623_9HYPH</name>